<comment type="caution">
    <text evidence="1">The sequence shown here is derived from an EMBL/GenBank/DDBJ whole genome shotgun (WGS) entry which is preliminary data.</text>
</comment>
<dbReference type="InterPro" id="IPR027417">
    <property type="entry name" value="P-loop_NTPase"/>
</dbReference>
<gene>
    <name evidence="1" type="ORF">SMSRO_SF026290</name>
</gene>
<proteinExistence type="predicted"/>
<dbReference type="AlphaFoldDB" id="A0A2P6F9M4"/>
<evidence type="ECO:0000313" key="2">
    <source>
        <dbReference type="Proteomes" id="UP000031565"/>
    </source>
</evidence>
<reference evidence="1 2" key="1">
    <citation type="journal article" date="2015" name="MBio">
        <title>Genome sequence of the Drosophila melanogaster male-killing Spiroplasma strain MSRO endosymbiont.</title>
        <authorList>
            <person name="Paredes J.C."/>
            <person name="Herren J.K."/>
            <person name="Schupfer F."/>
            <person name="Marin R."/>
            <person name="Claverol S."/>
            <person name="Kuo C.H."/>
            <person name="Lemaitre B."/>
            <person name="Beven L."/>
        </authorList>
    </citation>
    <scope>NUCLEOTIDE SEQUENCE [LARGE SCALE GENOMIC DNA]</scope>
    <source>
        <strain evidence="1 2">MSRO</strain>
    </source>
</reference>
<evidence type="ECO:0000313" key="1">
    <source>
        <dbReference type="EMBL" id="PQM30157.1"/>
    </source>
</evidence>
<name>A0A2P6F9M4_9MOLU</name>
<dbReference type="Gene3D" id="3.40.50.300">
    <property type="entry name" value="P-loop containing nucleotide triphosphate hydrolases"/>
    <property type="match status" value="1"/>
</dbReference>
<dbReference type="Proteomes" id="UP000031565">
    <property type="component" value="Unassembled WGS sequence"/>
</dbReference>
<organism evidence="1 2">
    <name type="scientific">Spiroplasma poulsonii</name>
    <dbReference type="NCBI Taxonomy" id="2138"/>
    <lineage>
        <taxon>Bacteria</taxon>
        <taxon>Bacillati</taxon>
        <taxon>Mycoplasmatota</taxon>
        <taxon>Mollicutes</taxon>
        <taxon>Entomoplasmatales</taxon>
        <taxon>Spiroplasmataceae</taxon>
        <taxon>Spiroplasma</taxon>
    </lineage>
</organism>
<keyword evidence="2" id="KW-1185">Reference proteome</keyword>
<accession>A0A2P6F9M4</accession>
<dbReference type="EMBL" id="JTLV02000004">
    <property type="protein sequence ID" value="PQM30157.1"/>
    <property type="molecule type" value="Genomic_DNA"/>
</dbReference>
<protein>
    <submittedName>
        <fullName evidence="1">Uncharacterized protein</fullName>
    </submittedName>
</protein>
<sequence length="103" mass="12712">MNKYKLVIDWREECDQFQQKDLSDLEFAIRGYQNKITINTCNPESLKRYIVGYCNELMPFDEQIMRSKYEQIKYIEKWNMKIIIHYSSWRLNYELPQDKVNEN</sequence>
<dbReference type="RefSeq" id="WP_105629149.1">
    <property type="nucleotide sequence ID" value="NZ_JTLV02000004.1"/>
</dbReference>